<keyword evidence="2" id="KW-0678">Repressor</keyword>
<dbReference type="Proteomes" id="UP000230078">
    <property type="component" value="Unassembled WGS sequence"/>
</dbReference>
<sequence>MQLSCIVYMQLNCNYFMKTKHDPQWILDILAEKKQQVTSPRMRIAHIVASHTGVFSPNEIIVEATDMDRVTVYRILDLFELLDIIHPVLTQHGEKHYEVHGEKHHHHVVCTGCEKTSCIDCEVKRKRVKGFDEIHHSVVFTGLCDQCHSSI</sequence>
<reference evidence="10" key="1">
    <citation type="submission" date="2017-09" db="EMBL/GenBank/DDBJ databases">
        <title>Depth-based differentiation of microbial function through sediment-hosted aquifers and enrichment of novel symbionts in the deep terrestrial subsurface.</title>
        <authorList>
            <person name="Probst A.J."/>
            <person name="Ladd B."/>
            <person name="Jarett J.K."/>
            <person name="Geller-Mcgrath D.E."/>
            <person name="Sieber C.M.K."/>
            <person name="Emerson J.B."/>
            <person name="Anantharaman K."/>
            <person name="Thomas B.C."/>
            <person name="Malmstrom R."/>
            <person name="Stieglmeier M."/>
            <person name="Klingl A."/>
            <person name="Woyke T."/>
            <person name="Ryan C.M."/>
            <person name="Banfield J.F."/>
        </authorList>
    </citation>
    <scope>NUCLEOTIDE SEQUENCE [LARGE SCALE GENOMIC DNA]</scope>
</reference>
<evidence type="ECO:0000256" key="2">
    <source>
        <dbReference type="ARBA" id="ARBA00022491"/>
    </source>
</evidence>
<keyword evidence="5" id="KW-0238">DNA-binding</keyword>
<dbReference type="InterPro" id="IPR036390">
    <property type="entry name" value="WH_DNA-bd_sf"/>
</dbReference>
<dbReference type="Gene3D" id="3.30.1490.190">
    <property type="match status" value="1"/>
</dbReference>
<dbReference type="InterPro" id="IPR043135">
    <property type="entry name" value="Fur_C"/>
</dbReference>
<comment type="similarity">
    <text evidence="1">Belongs to the Fur family.</text>
</comment>
<evidence type="ECO:0000256" key="7">
    <source>
        <dbReference type="PIRSR" id="PIRSR602481-1"/>
    </source>
</evidence>
<dbReference type="EMBL" id="PFPI01000015">
    <property type="protein sequence ID" value="PIZ93704.1"/>
    <property type="molecule type" value="Genomic_DNA"/>
</dbReference>
<dbReference type="GO" id="GO:0003700">
    <property type="term" value="F:DNA-binding transcription factor activity"/>
    <property type="evidence" value="ECO:0007669"/>
    <property type="project" value="InterPro"/>
</dbReference>
<comment type="cofactor">
    <cofactor evidence="8">
        <name>Mn(2+)</name>
        <dbReference type="ChEBI" id="CHEBI:29035"/>
    </cofactor>
    <cofactor evidence="8">
        <name>Fe(2+)</name>
        <dbReference type="ChEBI" id="CHEBI:29033"/>
    </cofactor>
    <text evidence="8">Binds 1 Mn(2+) or Fe(2+) ion per subunit.</text>
</comment>
<accession>A0A2M7V536</accession>
<evidence type="ECO:0008006" key="11">
    <source>
        <dbReference type="Google" id="ProtNLM"/>
    </source>
</evidence>
<organism evidence="9 10">
    <name type="scientific">Candidatus Magasanikbacteria bacterium CG_4_10_14_0_2_um_filter_41_31</name>
    <dbReference type="NCBI Taxonomy" id="1974639"/>
    <lineage>
        <taxon>Bacteria</taxon>
        <taxon>Candidatus Magasanikiibacteriota</taxon>
    </lineage>
</organism>
<evidence type="ECO:0000256" key="5">
    <source>
        <dbReference type="ARBA" id="ARBA00023125"/>
    </source>
</evidence>
<dbReference type="GO" id="GO:0000976">
    <property type="term" value="F:transcription cis-regulatory region binding"/>
    <property type="evidence" value="ECO:0007669"/>
    <property type="project" value="TreeGrafter"/>
</dbReference>
<evidence type="ECO:0000256" key="3">
    <source>
        <dbReference type="ARBA" id="ARBA00022833"/>
    </source>
</evidence>
<keyword evidence="6" id="KW-0804">Transcription</keyword>
<feature type="binding site" evidence="8">
    <location>
        <position position="136"/>
    </location>
    <ligand>
        <name>Fe cation</name>
        <dbReference type="ChEBI" id="CHEBI:24875"/>
    </ligand>
</feature>
<dbReference type="Pfam" id="PF01475">
    <property type="entry name" value="FUR"/>
    <property type="match status" value="1"/>
</dbReference>
<feature type="binding site" evidence="7">
    <location>
        <position position="110"/>
    </location>
    <ligand>
        <name>Zn(2+)</name>
        <dbReference type="ChEBI" id="CHEBI:29105"/>
    </ligand>
</feature>
<dbReference type="InterPro" id="IPR002481">
    <property type="entry name" value="FUR"/>
</dbReference>
<feature type="binding site" evidence="7">
    <location>
        <position position="144"/>
    </location>
    <ligand>
        <name>Zn(2+)</name>
        <dbReference type="ChEBI" id="CHEBI:29105"/>
    </ligand>
</feature>
<dbReference type="AlphaFoldDB" id="A0A2M7V536"/>
<dbReference type="PANTHER" id="PTHR33202:SF7">
    <property type="entry name" value="FERRIC UPTAKE REGULATION PROTEIN"/>
    <property type="match status" value="1"/>
</dbReference>
<evidence type="ECO:0000313" key="10">
    <source>
        <dbReference type="Proteomes" id="UP000230078"/>
    </source>
</evidence>
<gene>
    <name evidence="9" type="ORF">COX83_01040</name>
</gene>
<dbReference type="PANTHER" id="PTHR33202">
    <property type="entry name" value="ZINC UPTAKE REGULATION PROTEIN"/>
    <property type="match status" value="1"/>
</dbReference>
<evidence type="ECO:0000313" key="9">
    <source>
        <dbReference type="EMBL" id="PIZ93704.1"/>
    </source>
</evidence>
<dbReference type="GO" id="GO:0045892">
    <property type="term" value="P:negative regulation of DNA-templated transcription"/>
    <property type="evidence" value="ECO:0007669"/>
    <property type="project" value="TreeGrafter"/>
</dbReference>
<keyword evidence="8" id="KW-0408">Iron</keyword>
<evidence type="ECO:0000256" key="4">
    <source>
        <dbReference type="ARBA" id="ARBA00023015"/>
    </source>
</evidence>
<feature type="binding site" evidence="7">
    <location>
        <position position="113"/>
    </location>
    <ligand>
        <name>Zn(2+)</name>
        <dbReference type="ChEBI" id="CHEBI:29105"/>
    </ligand>
</feature>
<dbReference type="InterPro" id="IPR036388">
    <property type="entry name" value="WH-like_DNA-bd_sf"/>
</dbReference>
<proteinExistence type="inferred from homology"/>
<evidence type="ECO:0000256" key="1">
    <source>
        <dbReference type="ARBA" id="ARBA00007957"/>
    </source>
</evidence>
<name>A0A2M7V536_9BACT</name>
<keyword evidence="3 7" id="KW-0862">Zinc</keyword>
<dbReference type="SUPFAM" id="SSF46785">
    <property type="entry name" value="Winged helix' DNA-binding domain"/>
    <property type="match status" value="1"/>
</dbReference>
<dbReference type="GO" id="GO:1900376">
    <property type="term" value="P:regulation of secondary metabolite biosynthetic process"/>
    <property type="evidence" value="ECO:0007669"/>
    <property type="project" value="TreeGrafter"/>
</dbReference>
<feature type="binding site" evidence="7">
    <location>
        <position position="147"/>
    </location>
    <ligand>
        <name>Zn(2+)</name>
        <dbReference type="ChEBI" id="CHEBI:29105"/>
    </ligand>
</feature>
<protein>
    <recommendedName>
        <fullName evidence="11">Transcriptional repressor</fullName>
    </recommendedName>
</protein>
<dbReference type="GO" id="GO:0008270">
    <property type="term" value="F:zinc ion binding"/>
    <property type="evidence" value="ECO:0007669"/>
    <property type="project" value="TreeGrafter"/>
</dbReference>
<keyword evidence="7" id="KW-0479">Metal-binding</keyword>
<feature type="binding site" evidence="8">
    <location>
        <position position="122"/>
    </location>
    <ligand>
        <name>Fe cation</name>
        <dbReference type="ChEBI" id="CHEBI:24875"/>
    </ligand>
</feature>
<keyword evidence="4" id="KW-0805">Transcription regulation</keyword>
<evidence type="ECO:0000256" key="8">
    <source>
        <dbReference type="PIRSR" id="PIRSR602481-2"/>
    </source>
</evidence>
<comment type="cofactor">
    <cofactor evidence="7">
        <name>Zn(2+)</name>
        <dbReference type="ChEBI" id="CHEBI:29105"/>
    </cofactor>
    <text evidence="7">Binds 1 zinc ion per subunit.</text>
</comment>
<feature type="binding site" evidence="8">
    <location>
        <position position="104"/>
    </location>
    <ligand>
        <name>Fe cation</name>
        <dbReference type="ChEBI" id="CHEBI:24875"/>
    </ligand>
</feature>
<comment type="caution">
    <text evidence="9">The sequence shown here is derived from an EMBL/GenBank/DDBJ whole genome shotgun (WGS) entry which is preliminary data.</text>
</comment>
<dbReference type="Gene3D" id="1.10.10.10">
    <property type="entry name" value="Winged helix-like DNA-binding domain superfamily/Winged helix DNA-binding domain"/>
    <property type="match status" value="1"/>
</dbReference>
<evidence type="ECO:0000256" key="6">
    <source>
        <dbReference type="ARBA" id="ARBA00023163"/>
    </source>
</evidence>